<dbReference type="EMBL" id="JBHSCF010000055">
    <property type="protein sequence ID" value="MFC4190405.1"/>
    <property type="molecule type" value="Genomic_DNA"/>
</dbReference>
<organism evidence="3 4">
    <name type="scientific">Streptomyces flavovirens</name>
    <dbReference type="NCBI Taxonomy" id="52258"/>
    <lineage>
        <taxon>Bacteria</taxon>
        <taxon>Bacillati</taxon>
        <taxon>Actinomycetota</taxon>
        <taxon>Actinomycetes</taxon>
        <taxon>Kitasatosporales</taxon>
        <taxon>Streptomycetaceae</taxon>
        <taxon>Streptomyces</taxon>
    </lineage>
</organism>
<evidence type="ECO:0000256" key="2">
    <source>
        <dbReference type="SAM" id="Phobius"/>
    </source>
</evidence>
<reference evidence="4" key="1">
    <citation type="journal article" date="2019" name="Int. J. Syst. Evol. Microbiol.">
        <title>The Global Catalogue of Microorganisms (GCM) 10K type strain sequencing project: providing services to taxonomists for standard genome sequencing and annotation.</title>
        <authorList>
            <consortium name="The Broad Institute Genomics Platform"/>
            <consortium name="The Broad Institute Genome Sequencing Center for Infectious Disease"/>
            <person name="Wu L."/>
            <person name="Ma J."/>
        </authorList>
    </citation>
    <scope>NUCLEOTIDE SEQUENCE [LARGE SCALE GENOMIC DNA]</scope>
    <source>
        <strain evidence="4">CCM 3243</strain>
    </source>
</reference>
<proteinExistence type="predicted"/>
<feature type="compositionally biased region" description="Polar residues" evidence="1">
    <location>
        <begin position="194"/>
        <end position="203"/>
    </location>
</feature>
<feature type="region of interest" description="Disordered" evidence="1">
    <location>
        <begin position="27"/>
        <end position="50"/>
    </location>
</feature>
<keyword evidence="2" id="KW-0472">Membrane</keyword>
<evidence type="ECO:0000313" key="4">
    <source>
        <dbReference type="Proteomes" id="UP001595871"/>
    </source>
</evidence>
<feature type="region of interest" description="Disordered" evidence="1">
    <location>
        <begin position="87"/>
        <end position="209"/>
    </location>
</feature>
<comment type="caution">
    <text evidence="3">The sequence shown here is derived from an EMBL/GenBank/DDBJ whole genome shotgun (WGS) entry which is preliminary data.</text>
</comment>
<sequence>MTTSPDTARPVDEFLEKLDAVLAEDVAGADEEHPVPAPAVEPTPVPDAASQSVDELYAAVTAGRRVQPAEPEPKPERVEPEIEIVEPVAEPAEPGPETVPDLTKPPAPELATRWPTPTRIRTVTGRSGRLPDWRTGQTVDLTKPAEPREPEPVSPEPAEPNTAEPKDSKEQDDAEQLTRAQKVCALVKNDHNRASATPGTTTPRDNEKARLHGRRTVFATTAYGMGWTLHLTDAVGHVLNVAADYAIPASGCALTAGVIGLATRSKAGGVIFVSSLGLIGAMALVPPAYFVGGALTLGCLVAYRAARGWLGKHADNWPWKGVVWAAFIPTATTAATTLLHGTN</sequence>
<name>A0ABV8NEA6_9ACTN</name>
<protein>
    <recommendedName>
        <fullName evidence="5">Basic proline-rich protein</fullName>
    </recommendedName>
</protein>
<dbReference type="RefSeq" id="WP_200697618.1">
    <property type="nucleotide sequence ID" value="NZ_BAAAYA010000005.1"/>
</dbReference>
<evidence type="ECO:0008006" key="5">
    <source>
        <dbReference type="Google" id="ProtNLM"/>
    </source>
</evidence>
<evidence type="ECO:0000256" key="1">
    <source>
        <dbReference type="SAM" id="MobiDB-lite"/>
    </source>
</evidence>
<dbReference type="Proteomes" id="UP001595871">
    <property type="component" value="Unassembled WGS sequence"/>
</dbReference>
<feature type="compositionally biased region" description="Pro residues" evidence="1">
    <location>
        <begin position="35"/>
        <end position="45"/>
    </location>
</feature>
<keyword evidence="2" id="KW-1133">Transmembrane helix</keyword>
<feature type="transmembrane region" description="Helical" evidence="2">
    <location>
        <begin position="270"/>
        <end position="303"/>
    </location>
</feature>
<evidence type="ECO:0000313" key="3">
    <source>
        <dbReference type="EMBL" id="MFC4190405.1"/>
    </source>
</evidence>
<keyword evidence="2" id="KW-0812">Transmembrane</keyword>
<accession>A0ABV8NEA6</accession>
<feature type="transmembrane region" description="Helical" evidence="2">
    <location>
        <begin position="323"/>
        <end position="341"/>
    </location>
</feature>
<keyword evidence="4" id="KW-1185">Reference proteome</keyword>
<gene>
    <name evidence="3" type="ORF">ACFO3R_29110</name>
</gene>
<feature type="compositionally biased region" description="Low complexity" evidence="1">
    <location>
        <begin position="87"/>
        <end position="100"/>
    </location>
</feature>